<dbReference type="AlphaFoldDB" id="I3SEU2"/>
<proteinExistence type="evidence at transcript level"/>
<sequence length="69" mass="8158">MICGIHLLWMKKRTGKILLMVNCQNQPSLESLFSKKATVTLHQPSYHVRRQRDSHFPKLIFLTLLIIRK</sequence>
<dbReference type="EMBL" id="BT138989">
    <property type="protein sequence ID" value="AFK38784.1"/>
    <property type="molecule type" value="mRNA"/>
</dbReference>
<evidence type="ECO:0000313" key="1">
    <source>
        <dbReference type="EMBL" id="AFK38784.1"/>
    </source>
</evidence>
<accession>I3SEU2</accession>
<reference evidence="1" key="1">
    <citation type="submission" date="2012-05" db="EMBL/GenBank/DDBJ databases">
        <authorList>
            <person name="Krishnakumar V."/>
            <person name="Cheung F."/>
            <person name="Xiao Y."/>
            <person name="Chan A."/>
            <person name="Moskal W.A."/>
            <person name="Town C.D."/>
        </authorList>
    </citation>
    <scope>NUCLEOTIDE SEQUENCE</scope>
</reference>
<name>I3SEU2_MEDTR</name>
<organism evidence="1">
    <name type="scientific">Medicago truncatula</name>
    <name type="common">Barrel medic</name>
    <name type="synonym">Medicago tribuloides</name>
    <dbReference type="NCBI Taxonomy" id="3880"/>
    <lineage>
        <taxon>Eukaryota</taxon>
        <taxon>Viridiplantae</taxon>
        <taxon>Streptophyta</taxon>
        <taxon>Embryophyta</taxon>
        <taxon>Tracheophyta</taxon>
        <taxon>Spermatophyta</taxon>
        <taxon>Magnoliopsida</taxon>
        <taxon>eudicotyledons</taxon>
        <taxon>Gunneridae</taxon>
        <taxon>Pentapetalae</taxon>
        <taxon>rosids</taxon>
        <taxon>fabids</taxon>
        <taxon>Fabales</taxon>
        <taxon>Fabaceae</taxon>
        <taxon>Papilionoideae</taxon>
        <taxon>50 kb inversion clade</taxon>
        <taxon>NPAAA clade</taxon>
        <taxon>Hologalegina</taxon>
        <taxon>IRL clade</taxon>
        <taxon>Trifolieae</taxon>
        <taxon>Medicago</taxon>
    </lineage>
</organism>
<protein>
    <submittedName>
        <fullName evidence="1">Uncharacterized protein</fullName>
    </submittedName>
</protein>